<name>A0ABT0U5J9_9BACT</name>
<reference evidence="3 4" key="1">
    <citation type="journal article" date="2022" name="Syst. Appl. Microbiol.">
        <title>Rhodopirellula aestuarii sp. nov., a novel member of the genus Rhodopirellula isolated from brackish sediments collected in the Tagus River estuary, Portugal.</title>
        <authorList>
            <person name="Vitorino I.R."/>
            <person name="Klimek D."/>
            <person name="Calusinska M."/>
            <person name="Lobo-da-Cunha A."/>
            <person name="Vasconcelos V."/>
            <person name="Lage O.M."/>
        </authorList>
    </citation>
    <scope>NUCLEOTIDE SEQUENCE [LARGE SCALE GENOMIC DNA]</scope>
    <source>
        <strain evidence="3 4">ICT_H3.1</strain>
    </source>
</reference>
<dbReference type="Proteomes" id="UP001202961">
    <property type="component" value="Unassembled WGS sequence"/>
</dbReference>
<organism evidence="3 4">
    <name type="scientific">Aporhodopirellula aestuarii</name>
    <dbReference type="NCBI Taxonomy" id="2950107"/>
    <lineage>
        <taxon>Bacteria</taxon>
        <taxon>Pseudomonadati</taxon>
        <taxon>Planctomycetota</taxon>
        <taxon>Planctomycetia</taxon>
        <taxon>Pirellulales</taxon>
        <taxon>Pirellulaceae</taxon>
        <taxon>Aporhodopirellula</taxon>
    </lineage>
</organism>
<keyword evidence="2" id="KW-0732">Signal</keyword>
<feature type="chain" id="PRO_5046231259" description="Secreted protein" evidence="2">
    <location>
        <begin position="24"/>
        <end position="231"/>
    </location>
</feature>
<keyword evidence="4" id="KW-1185">Reference proteome</keyword>
<evidence type="ECO:0000256" key="1">
    <source>
        <dbReference type="SAM" id="MobiDB-lite"/>
    </source>
</evidence>
<gene>
    <name evidence="3" type="ORF">NB063_13500</name>
</gene>
<evidence type="ECO:0000313" key="4">
    <source>
        <dbReference type="Proteomes" id="UP001202961"/>
    </source>
</evidence>
<proteinExistence type="predicted"/>
<accession>A0ABT0U5J9</accession>
<comment type="caution">
    <text evidence="3">The sequence shown here is derived from an EMBL/GenBank/DDBJ whole genome shotgun (WGS) entry which is preliminary data.</text>
</comment>
<dbReference type="EMBL" id="JAMQBK010000035">
    <property type="protein sequence ID" value="MCM2371621.1"/>
    <property type="molecule type" value="Genomic_DNA"/>
</dbReference>
<evidence type="ECO:0000313" key="3">
    <source>
        <dbReference type="EMBL" id="MCM2371621.1"/>
    </source>
</evidence>
<evidence type="ECO:0000256" key="2">
    <source>
        <dbReference type="SAM" id="SignalP"/>
    </source>
</evidence>
<feature type="signal peptide" evidence="2">
    <location>
        <begin position="1"/>
        <end position="23"/>
    </location>
</feature>
<dbReference type="RefSeq" id="WP_250929254.1">
    <property type="nucleotide sequence ID" value="NZ_JAMQBK010000035.1"/>
</dbReference>
<sequence>MTRCFALVAAAIVATFTCSSANAQVFNRFGFYPRPVQTQTHHDDFHSSHHSGSHHDSHVHQASVRELDRLADQLAEVARHLHDDAHQLSQDYEHSHGIEVTVTKLERLQEHMHHILHDAANSRYASSSLIHHVAEDMNSVRSLLLTLYRELQHQGYDGVRHQDYIAINHMRGVITGEALPLLQRMELALYGSTSHHDVHTYQRRSTSRQPVTYQRPRSSTGISLPGFTIRF</sequence>
<feature type="compositionally biased region" description="Polar residues" evidence="1">
    <location>
        <begin position="207"/>
        <end position="219"/>
    </location>
</feature>
<protein>
    <recommendedName>
        <fullName evidence="5">Secreted protein</fullName>
    </recommendedName>
</protein>
<feature type="region of interest" description="Disordered" evidence="1">
    <location>
        <begin position="198"/>
        <end position="219"/>
    </location>
</feature>
<feature type="region of interest" description="Disordered" evidence="1">
    <location>
        <begin position="40"/>
        <end position="60"/>
    </location>
</feature>
<evidence type="ECO:0008006" key="5">
    <source>
        <dbReference type="Google" id="ProtNLM"/>
    </source>
</evidence>